<proteinExistence type="inferred from homology"/>
<keyword evidence="10" id="KW-0464">Manganese</keyword>
<dbReference type="GO" id="GO:0003676">
    <property type="term" value="F:nucleic acid binding"/>
    <property type="evidence" value="ECO:0007669"/>
    <property type="project" value="InterPro"/>
</dbReference>
<evidence type="ECO:0000256" key="2">
    <source>
        <dbReference type="ARBA" id="ARBA00001936"/>
    </source>
</evidence>
<evidence type="ECO:0000256" key="8">
    <source>
        <dbReference type="ARBA" id="ARBA00022801"/>
    </source>
</evidence>
<evidence type="ECO:0000256" key="7">
    <source>
        <dbReference type="ARBA" id="ARBA00022723"/>
    </source>
</evidence>
<comment type="similarity">
    <text evidence="4">Belongs to the FAN1 family.</text>
</comment>
<comment type="cofactor">
    <cofactor evidence="3">
        <name>Mg(2+)</name>
        <dbReference type="ChEBI" id="CHEBI:18420"/>
    </cofactor>
</comment>
<evidence type="ECO:0000256" key="5">
    <source>
        <dbReference type="ARBA" id="ARBA00012029"/>
    </source>
</evidence>
<organism evidence="12 13">
    <name type="scientific">Photobacterium gaetbulicola</name>
    <dbReference type="NCBI Taxonomy" id="1295392"/>
    <lineage>
        <taxon>Bacteria</taxon>
        <taxon>Pseudomonadati</taxon>
        <taxon>Pseudomonadota</taxon>
        <taxon>Gammaproteobacteria</taxon>
        <taxon>Vibrionales</taxon>
        <taxon>Vibrionaceae</taxon>
        <taxon>Photobacterium</taxon>
    </lineage>
</organism>
<dbReference type="InterPro" id="IPR033315">
    <property type="entry name" value="Fan1-like"/>
</dbReference>
<dbReference type="InterPro" id="IPR014883">
    <property type="entry name" value="VRR_NUC"/>
</dbReference>
<dbReference type="SMART" id="SM00990">
    <property type="entry name" value="VRR_NUC"/>
    <property type="match status" value="1"/>
</dbReference>
<reference evidence="12 13" key="1">
    <citation type="submission" date="2014-12" db="EMBL/GenBank/DDBJ databases">
        <title>Genome sequencing of Photobacterium gaetbulicola AD005a.</title>
        <authorList>
            <person name="Adrian T.G.S."/>
            <person name="Chan K.G."/>
        </authorList>
    </citation>
    <scope>NUCLEOTIDE SEQUENCE [LARGE SCALE GENOMIC DNA]</scope>
    <source>
        <strain evidence="12 13">AD005a</strain>
    </source>
</reference>
<dbReference type="Pfam" id="PF21315">
    <property type="entry name" value="FAN1_HTH"/>
    <property type="match status" value="1"/>
</dbReference>
<comment type="catalytic activity">
    <reaction evidence="1">
        <text>Hydrolytically removes 5'-nucleotides successively from the 3'-hydroxy termini of 3'-hydroxy-terminated oligonucleotides.</text>
        <dbReference type="EC" id="3.1.4.1"/>
    </reaction>
</comment>
<comment type="cofactor">
    <cofactor evidence="2">
        <name>Mn(2+)</name>
        <dbReference type="ChEBI" id="CHEBI:29035"/>
    </cofactor>
</comment>
<keyword evidence="8" id="KW-0378">Hydrolase</keyword>
<dbReference type="GO" id="GO:0004528">
    <property type="term" value="F:phosphodiesterase I activity"/>
    <property type="evidence" value="ECO:0007669"/>
    <property type="project" value="UniProtKB-EC"/>
</dbReference>
<evidence type="ECO:0000256" key="9">
    <source>
        <dbReference type="ARBA" id="ARBA00022842"/>
    </source>
</evidence>
<keyword evidence="9" id="KW-0460">Magnesium</keyword>
<dbReference type="AlphaFoldDB" id="A0A0B9G3S8"/>
<evidence type="ECO:0000313" key="12">
    <source>
        <dbReference type="EMBL" id="KHT63413.1"/>
    </source>
</evidence>
<dbReference type="Gene3D" id="3.40.1350.10">
    <property type="match status" value="1"/>
</dbReference>
<dbReference type="PANTHER" id="PTHR15749:SF4">
    <property type="entry name" value="FANCONI-ASSOCIATED NUCLEASE 1"/>
    <property type="match status" value="1"/>
</dbReference>
<evidence type="ECO:0000259" key="11">
    <source>
        <dbReference type="SMART" id="SM00990"/>
    </source>
</evidence>
<dbReference type="GO" id="GO:0036297">
    <property type="term" value="P:interstrand cross-link repair"/>
    <property type="evidence" value="ECO:0007669"/>
    <property type="project" value="InterPro"/>
</dbReference>
<dbReference type="InterPro" id="IPR049125">
    <property type="entry name" value="FAN1-like_WH"/>
</dbReference>
<accession>A0A0B9G3S8</accession>
<name>A0A0B9G3S8_9GAMM</name>
<dbReference type="Proteomes" id="UP000031278">
    <property type="component" value="Unassembled WGS sequence"/>
</dbReference>
<dbReference type="EMBL" id="JWLZ01000159">
    <property type="protein sequence ID" value="KHT63413.1"/>
    <property type="molecule type" value="Genomic_DNA"/>
</dbReference>
<dbReference type="EC" id="3.1.4.1" evidence="5"/>
<feature type="domain" description="VRR-NUC" evidence="11">
    <location>
        <begin position="435"/>
        <end position="546"/>
    </location>
</feature>
<sequence length="547" mass="64109">MKLSNDAPELPATYYRDNFHCLVNTVVEQYADLLTPQEHLWYRTYIALSKPAQCLYIRLLSRKGPFFRSDKLQYPEIVPLPDALAELNSTGMATLQPDTIPYREFCALYTKPELISRFDFLSSNKQAKKPDLVEQVINHQPDLSQHNRQILEVHHTQHLEVFFLLFFGNTHQDLSQFVLADIGIQRFENYPIDSAYRLFNRRQDIEDWLVLSAMTEQYWQHKESKEIQAIADMQFAIPGTYSWPPTEKKRQRLINHIARDIERLGNHAPERLEQARVLYRQSERAPSRERQVRILDKQGDTAQALAIAKQMLHSPLSEEEADVAEVLTHRLLNKIGDKQPPRKKPNFDNEQLQLNQQQSCVELDVAAYYQQQGWQPYYLENTLLCGLFGLAMWDIIFSAEHGAFLNPFQRSPKDMFTRDFYLSRQQKIDRRLAELNAKQWNDWLEVFRAKQGISNDWVHWGVLTEEIITQAVSAIPPKALTAIFRRILFDPRNNRSGFPDLILFKPGRYCFAEVKGPGDTLQSNQIRWLKMFQQQQITAKVVYVQWI</sequence>
<dbReference type="PANTHER" id="PTHR15749">
    <property type="entry name" value="FANCONI-ASSOCIATED NUCLEASE 1"/>
    <property type="match status" value="1"/>
</dbReference>
<evidence type="ECO:0000313" key="13">
    <source>
        <dbReference type="Proteomes" id="UP000031278"/>
    </source>
</evidence>
<protein>
    <recommendedName>
        <fullName evidence="5">phosphodiesterase I</fullName>
        <ecNumber evidence="5">3.1.4.1</ecNumber>
    </recommendedName>
</protein>
<evidence type="ECO:0000256" key="4">
    <source>
        <dbReference type="ARBA" id="ARBA00005533"/>
    </source>
</evidence>
<gene>
    <name evidence="12" type="ORF">RJ45_13415</name>
</gene>
<comment type="caution">
    <text evidence="12">The sequence shown here is derived from an EMBL/GenBank/DDBJ whole genome shotgun (WGS) entry which is preliminary data.</text>
</comment>
<dbReference type="Pfam" id="PF08774">
    <property type="entry name" value="VRR_NUC"/>
    <property type="match status" value="1"/>
</dbReference>
<evidence type="ECO:0000256" key="1">
    <source>
        <dbReference type="ARBA" id="ARBA00000983"/>
    </source>
</evidence>
<dbReference type="GO" id="GO:0046872">
    <property type="term" value="F:metal ion binding"/>
    <property type="evidence" value="ECO:0007669"/>
    <property type="project" value="UniProtKB-KW"/>
</dbReference>
<keyword evidence="6" id="KW-0540">Nuclease</keyword>
<dbReference type="InterPro" id="IPR011856">
    <property type="entry name" value="tRNA_endonuc-like_dom_sf"/>
</dbReference>
<evidence type="ECO:0000256" key="10">
    <source>
        <dbReference type="ARBA" id="ARBA00023211"/>
    </source>
</evidence>
<evidence type="ECO:0000256" key="6">
    <source>
        <dbReference type="ARBA" id="ARBA00022722"/>
    </source>
</evidence>
<keyword evidence="7" id="KW-0479">Metal-binding</keyword>
<evidence type="ECO:0000256" key="3">
    <source>
        <dbReference type="ARBA" id="ARBA00001946"/>
    </source>
</evidence>